<feature type="transmembrane region" description="Helical" evidence="1">
    <location>
        <begin position="6"/>
        <end position="26"/>
    </location>
</feature>
<keyword evidence="3" id="KW-0418">Kinase</keyword>
<dbReference type="Gene3D" id="3.30.70.270">
    <property type="match status" value="1"/>
</dbReference>
<reference evidence="3 4" key="1">
    <citation type="submission" date="2018-03" db="EMBL/GenBank/DDBJ databases">
        <title>Bacillus urumqiensis sp. nov., a moderately haloalkaliphilic bacterium isolated from a salt lake.</title>
        <authorList>
            <person name="Zhao B."/>
            <person name="Liao Z."/>
        </authorList>
    </citation>
    <scope>NUCLEOTIDE SEQUENCE [LARGE SCALE GENOMIC DNA]</scope>
    <source>
        <strain evidence="3 4">BZ-SZ-XJ18</strain>
    </source>
</reference>
<evidence type="ECO:0000256" key="1">
    <source>
        <dbReference type="SAM" id="Phobius"/>
    </source>
</evidence>
<keyword evidence="3" id="KW-0808">Transferase</keyword>
<dbReference type="PROSITE" id="PS50887">
    <property type="entry name" value="GGDEF"/>
    <property type="match status" value="1"/>
</dbReference>
<dbReference type="Proteomes" id="UP000243650">
    <property type="component" value="Unassembled WGS sequence"/>
</dbReference>
<feature type="transmembrane region" description="Helical" evidence="1">
    <location>
        <begin position="38"/>
        <end position="54"/>
    </location>
</feature>
<keyword evidence="4" id="KW-1185">Reference proteome</keyword>
<dbReference type="GO" id="GO:0016301">
    <property type="term" value="F:kinase activity"/>
    <property type="evidence" value="ECO:0007669"/>
    <property type="project" value="UniProtKB-KW"/>
</dbReference>
<dbReference type="EMBL" id="PVNS01000012">
    <property type="protein sequence ID" value="PRO64794.1"/>
    <property type="molecule type" value="Genomic_DNA"/>
</dbReference>
<evidence type="ECO:0000259" key="2">
    <source>
        <dbReference type="PROSITE" id="PS50887"/>
    </source>
</evidence>
<dbReference type="SUPFAM" id="SSF55073">
    <property type="entry name" value="Nucleotide cyclase"/>
    <property type="match status" value="1"/>
</dbReference>
<protein>
    <submittedName>
        <fullName evidence="3">Sensory histidine kinase</fullName>
    </submittedName>
</protein>
<evidence type="ECO:0000313" key="3">
    <source>
        <dbReference type="EMBL" id="PRO64794.1"/>
    </source>
</evidence>
<comment type="caution">
    <text evidence="3">The sequence shown here is derived from an EMBL/GenBank/DDBJ whole genome shotgun (WGS) entry which is preliminary data.</text>
</comment>
<dbReference type="OrthoDB" id="9759607at2"/>
<feature type="transmembrane region" description="Helical" evidence="1">
    <location>
        <begin position="175"/>
        <end position="196"/>
    </location>
</feature>
<evidence type="ECO:0000313" key="4">
    <source>
        <dbReference type="Proteomes" id="UP000243650"/>
    </source>
</evidence>
<dbReference type="InterPro" id="IPR043128">
    <property type="entry name" value="Rev_trsase/Diguanyl_cyclase"/>
</dbReference>
<dbReference type="InterPro" id="IPR029787">
    <property type="entry name" value="Nucleotide_cyclase"/>
</dbReference>
<dbReference type="Gene3D" id="3.30.450.20">
    <property type="entry name" value="PAS domain"/>
    <property type="match status" value="1"/>
</dbReference>
<keyword evidence="1" id="KW-0472">Membrane</keyword>
<keyword evidence="1" id="KW-1133">Transmembrane helix</keyword>
<dbReference type="PANTHER" id="PTHR44757">
    <property type="entry name" value="DIGUANYLATE CYCLASE DGCP"/>
    <property type="match status" value="1"/>
</dbReference>
<feature type="transmembrane region" description="Helical" evidence="1">
    <location>
        <begin position="208"/>
        <end position="228"/>
    </location>
</feature>
<feature type="transmembrane region" description="Helical" evidence="1">
    <location>
        <begin position="66"/>
        <end position="88"/>
    </location>
</feature>
<accession>A0A2P6MEU8</accession>
<dbReference type="AlphaFoldDB" id="A0A2P6MEU8"/>
<dbReference type="InterPro" id="IPR035965">
    <property type="entry name" value="PAS-like_dom_sf"/>
</dbReference>
<dbReference type="PANTHER" id="PTHR44757:SF2">
    <property type="entry name" value="BIOFILM ARCHITECTURE MAINTENANCE PROTEIN MBAA"/>
    <property type="match status" value="1"/>
</dbReference>
<dbReference type="NCBIfam" id="TIGR00254">
    <property type="entry name" value="GGDEF"/>
    <property type="match status" value="1"/>
</dbReference>
<dbReference type="InterPro" id="IPR052155">
    <property type="entry name" value="Biofilm_reg_signaling"/>
</dbReference>
<gene>
    <name evidence="3" type="ORF">C6I21_12860</name>
</gene>
<feature type="transmembrane region" description="Helical" evidence="1">
    <location>
        <begin position="100"/>
        <end position="122"/>
    </location>
</feature>
<dbReference type="NCBIfam" id="TIGR00229">
    <property type="entry name" value="sensory_box"/>
    <property type="match status" value="1"/>
</dbReference>
<feature type="transmembrane region" description="Helical" evidence="1">
    <location>
        <begin position="142"/>
        <end position="163"/>
    </location>
</feature>
<dbReference type="Pfam" id="PF00990">
    <property type="entry name" value="GGDEF"/>
    <property type="match status" value="1"/>
</dbReference>
<dbReference type="InterPro" id="IPR000014">
    <property type="entry name" value="PAS"/>
</dbReference>
<dbReference type="SMART" id="SM00267">
    <property type="entry name" value="GGDEF"/>
    <property type="match status" value="1"/>
</dbReference>
<proteinExistence type="predicted"/>
<dbReference type="SUPFAM" id="SSF55785">
    <property type="entry name" value="PYP-like sensor domain (PAS domain)"/>
    <property type="match status" value="1"/>
</dbReference>
<name>A0A2P6MEU8_ALKUR</name>
<organism evidence="3 4">
    <name type="scientific">Alkalicoccus urumqiensis</name>
    <name type="common">Bacillus urumqiensis</name>
    <dbReference type="NCBI Taxonomy" id="1548213"/>
    <lineage>
        <taxon>Bacteria</taxon>
        <taxon>Bacillati</taxon>
        <taxon>Bacillota</taxon>
        <taxon>Bacilli</taxon>
        <taxon>Bacillales</taxon>
        <taxon>Bacillaceae</taxon>
        <taxon>Alkalicoccus</taxon>
    </lineage>
</organism>
<keyword evidence="1" id="KW-0812">Transmembrane</keyword>
<feature type="domain" description="GGDEF" evidence="2">
    <location>
        <begin position="382"/>
        <end position="515"/>
    </location>
</feature>
<dbReference type="CDD" id="cd01949">
    <property type="entry name" value="GGDEF"/>
    <property type="match status" value="1"/>
</dbReference>
<sequence length="525" mass="60421">MEEVLLYVFVYLVPAFLLLHMSLILLWRNPRKRTHQLLAAYLFCYTVLFMAEYVRHQLPVDLSPIIITYVFGNAGVLIPSLFFHFFFLFSGLHRQMSRWIYPWIFYLPLLPVLFTFITGTNVLNSSMFEQEGAWIYPVFNTAYLTTLSAAVFTTIIMTVLVGIQWKRSRRPMEQRVYFILFVFVLFSAAWNTVFGYLDIRGAVPPYPYIFAGIFGAWAMFFAVTRFDFLEAGSRKFKTLYERNPTAILLLNNYGIIQDANPAAHYLLEEKKLKGFDFTTWLTPESRTEWEETFAPAMHGETPLTALESEVITAGSVPRKVLIDSDFITVDYEPVLMMILRDVTETKKAEETIRYLAYHDTLTQLPNRRAFSETVRKHLKEKQKVAVINVDLDGFKKINDTYGHQTGDEYLAHLASILEKETTGLGGAARVGGDEFNLYYFYTSTEEVKRFISQLQKTLIDQPLKTRGLELPIRTSIGASLAPQDGTELEELLSRADEAMYSVKHNGKGAFALYNEGNIQNLQHHR</sequence>
<dbReference type="InterPro" id="IPR000160">
    <property type="entry name" value="GGDEF_dom"/>
</dbReference>